<proteinExistence type="predicted"/>
<accession>A0A916UY93</accession>
<protein>
    <recommendedName>
        <fullName evidence="5">Transmembrane protein</fullName>
    </recommendedName>
</protein>
<evidence type="ECO:0000256" key="2">
    <source>
        <dbReference type="SAM" id="Phobius"/>
    </source>
</evidence>
<keyword evidence="4" id="KW-1185">Reference proteome</keyword>
<evidence type="ECO:0000313" key="3">
    <source>
        <dbReference type="EMBL" id="GGC92540.1"/>
    </source>
</evidence>
<feature type="region of interest" description="Disordered" evidence="1">
    <location>
        <begin position="57"/>
        <end position="83"/>
    </location>
</feature>
<dbReference type="Proteomes" id="UP000637423">
    <property type="component" value="Unassembled WGS sequence"/>
</dbReference>
<dbReference type="RefSeq" id="WP_188568347.1">
    <property type="nucleotide sequence ID" value="NZ_BMED01000005.1"/>
</dbReference>
<dbReference type="EMBL" id="BMED01000005">
    <property type="protein sequence ID" value="GGC92540.1"/>
    <property type="molecule type" value="Genomic_DNA"/>
</dbReference>
<organism evidence="3 4">
    <name type="scientific">Undibacterium terreum</name>
    <dbReference type="NCBI Taxonomy" id="1224302"/>
    <lineage>
        <taxon>Bacteria</taxon>
        <taxon>Pseudomonadati</taxon>
        <taxon>Pseudomonadota</taxon>
        <taxon>Betaproteobacteria</taxon>
        <taxon>Burkholderiales</taxon>
        <taxon>Oxalobacteraceae</taxon>
        <taxon>Undibacterium</taxon>
    </lineage>
</organism>
<sequence>MYIIAIAWIYVIFMMSITESTVVAGIMTFLMYCVLPLIIIFYLVRSPQRKKQRQAAMQAKNAAVAANTPSESASSPESGSDKD</sequence>
<comment type="caution">
    <text evidence="3">The sequence shown here is derived from an EMBL/GenBank/DDBJ whole genome shotgun (WGS) entry which is preliminary data.</text>
</comment>
<evidence type="ECO:0000256" key="1">
    <source>
        <dbReference type="SAM" id="MobiDB-lite"/>
    </source>
</evidence>
<keyword evidence="2" id="KW-0472">Membrane</keyword>
<reference evidence="3" key="1">
    <citation type="journal article" date="2014" name="Int. J. Syst. Evol. Microbiol.">
        <title>Complete genome sequence of Corynebacterium casei LMG S-19264T (=DSM 44701T), isolated from a smear-ripened cheese.</title>
        <authorList>
            <consortium name="US DOE Joint Genome Institute (JGI-PGF)"/>
            <person name="Walter F."/>
            <person name="Albersmeier A."/>
            <person name="Kalinowski J."/>
            <person name="Ruckert C."/>
        </authorList>
    </citation>
    <scope>NUCLEOTIDE SEQUENCE</scope>
    <source>
        <strain evidence="3">CGMCC 1.10998</strain>
    </source>
</reference>
<dbReference type="AlphaFoldDB" id="A0A916UY93"/>
<keyword evidence="2" id="KW-1133">Transmembrane helix</keyword>
<gene>
    <name evidence="3" type="ORF">GCM10011396_44790</name>
</gene>
<evidence type="ECO:0000313" key="4">
    <source>
        <dbReference type="Proteomes" id="UP000637423"/>
    </source>
</evidence>
<feature type="transmembrane region" description="Helical" evidence="2">
    <location>
        <begin position="22"/>
        <end position="44"/>
    </location>
</feature>
<reference evidence="3" key="2">
    <citation type="submission" date="2020-09" db="EMBL/GenBank/DDBJ databases">
        <authorList>
            <person name="Sun Q."/>
            <person name="Zhou Y."/>
        </authorList>
    </citation>
    <scope>NUCLEOTIDE SEQUENCE</scope>
    <source>
        <strain evidence="3">CGMCC 1.10998</strain>
    </source>
</reference>
<evidence type="ECO:0008006" key="5">
    <source>
        <dbReference type="Google" id="ProtNLM"/>
    </source>
</evidence>
<name>A0A916UY93_9BURK</name>
<keyword evidence="2" id="KW-0812">Transmembrane</keyword>